<dbReference type="EMBL" id="AQFT01000087">
    <property type="protein sequence ID" value="EMZ25706.1"/>
    <property type="molecule type" value="Genomic_DNA"/>
</dbReference>
<evidence type="ECO:0000313" key="1">
    <source>
        <dbReference type="EMBL" id="EMZ25706.1"/>
    </source>
</evidence>
<name>N2ACF6_9FIRM</name>
<reference evidence="1 2" key="1">
    <citation type="journal article" date="2014" name="Genome Announc.">
        <title>Draft genome sequences of the altered schaedler flora, a defined bacterial community from gnotobiotic mice.</title>
        <authorList>
            <person name="Wannemuehler M.J."/>
            <person name="Overstreet A.M."/>
            <person name="Ward D.V."/>
            <person name="Phillips G.J."/>
        </authorList>
    </citation>
    <scope>NUCLEOTIDE SEQUENCE [LARGE SCALE GENOMIC DNA]</scope>
    <source>
        <strain evidence="1 2">ASF492</strain>
    </source>
</reference>
<sequence length="90" mass="10421">MRGLYGTGVKGIACKKEKEHKKESIRKREKKRTKTVVIQKILFPQIGRCTEQQMYFRAAAEKTERKKRKEKIIACPKVISRIITANINCG</sequence>
<dbReference type="Proteomes" id="UP000012589">
    <property type="component" value="Unassembled WGS sequence"/>
</dbReference>
<dbReference type="STRING" id="1235802.C823_02722"/>
<comment type="caution">
    <text evidence="1">The sequence shown here is derived from an EMBL/GenBank/DDBJ whole genome shotgun (WGS) entry which is preliminary data.</text>
</comment>
<accession>N2ACF6</accession>
<keyword evidence="2" id="KW-1185">Reference proteome</keyword>
<proteinExistence type="predicted"/>
<dbReference type="PATRIC" id="fig|1235802.3.peg.2874"/>
<organism evidence="1 2">
    <name type="scientific">Eubacterium plexicaudatum ASF492</name>
    <dbReference type="NCBI Taxonomy" id="1235802"/>
    <lineage>
        <taxon>Bacteria</taxon>
        <taxon>Bacillati</taxon>
        <taxon>Bacillota</taxon>
        <taxon>Clostridia</taxon>
        <taxon>Eubacteriales</taxon>
        <taxon>Eubacteriaceae</taxon>
        <taxon>Eubacterium</taxon>
    </lineage>
</organism>
<protein>
    <submittedName>
        <fullName evidence="1">Uncharacterized protein</fullName>
    </submittedName>
</protein>
<dbReference type="AlphaFoldDB" id="N2ACF6"/>
<dbReference type="HOGENOM" id="CLU_2436392_0_0_9"/>
<evidence type="ECO:0000313" key="2">
    <source>
        <dbReference type="Proteomes" id="UP000012589"/>
    </source>
</evidence>
<gene>
    <name evidence="1" type="ORF">C823_02722</name>
</gene>